<evidence type="ECO:0000313" key="1">
    <source>
        <dbReference type="EMBL" id="GAA3744600.1"/>
    </source>
</evidence>
<organism evidence="1 2">
    <name type="scientific">Salinactinospora qingdaonensis</name>
    <dbReference type="NCBI Taxonomy" id="702744"/>
    <lineage>
        <taxon>Bacteria</taxon>
        <taxon>Bacillati</taxon>
        <taxon>Actinomycetota</taxon>
        <taxon>Actinomycetes</taxon>
        <taxon>Streptosporangiales</taxon>
        <taxon>Nocardiopsidaceae</taxon>
        <taxon>Salinactinospora</taxon>
    </lineage>
</organism>
<sequence>MAAGTLYGRIAKTDDFGMTRRIDILSRGTSTWSDRLRGAVQYIGNDGLCDLYEVYFDGSKIGEIEAYDHGVLCCPELDDVYDTIFNAVSHLV</sequence>
<dbReference type="Proteomes" id="UP001500908">
    <property type="component" value="Unassembled WGS sequence"/>
</dbReference>
<reference evidence="2" key="1">
    <citation type="journal article" date="2019" name="Int. J. Syst. Evol. Microbiol.">
        <title>The Global Catalogue of Microorganisms (GCM) 10K type strain sequencing project: providing services to taxonomists for standard genome sequencing and annotation.</title>
        <authorList>
            <consortium name="The Broad Institute Genomics Platform"/>
            <consortium name="The Broad Institute Genome Sequencing Center for Infectious Disease"/>
            <person name="Wu L."/>
            <person name="Ma J."/>
        </authorList>
    </citation>
    <scope>NUCLEOTIDE SEQUENCE [LARGE SCALE GENOMIC DNA]</scope>
    <source>
        <strain evidence="2">JCM 17137</strain>
    </source>
</reference>
<keyword evidence="2" id="KW-1185">Reference proteome</keyword>
<evidence type="ECO:0000313" key="2">
    <source>
        <dbReference type="Proteomes" id="UP001500908"/>
    </source>
</evidence>
<protein>
    <submittedName>
        <fullName evidence="1">Uncharacterized protein</fullName>
    </submittedName>
</protein>
<dbReference type="RefSeq" id="WP_344971226.1">
    <property type="nucleotide sequence ID" value="NZ_BAABDD010000010.1"/>
</dbReference>
<comment type="caution">
    <text evidence="1">The sequence shown here is derived from an EMBL/GenBank/DDBJ whole genome shotgun (WGS) entry which is preliminary data.</text>
</comment>
<accession>A0ABP7FQ38</accession>
<gene>
    <name evidence="1" type="ORF">GCM10022402_25290</name>
</gene>
<name>A0ABP7FQ38_9ACTN</name>
<dbReference type="EMBL" id="BAABDD010000010">
    <property type="protein sequence ID" value="GAA3744600.1"/>
    <property type="molecule type" value="Genomic_DNA"/>
</dbReference>
<proteinExistence type="predicted"/>